<dbReference type="AlphaFoldDB" id="A0A396ZR55"/>
<comment type="caution">
    <text evidence="1">The sequence shown here is derived from an EMBL/GenBank/DDBJ whole genome shotgun (WGS) entry which is preliminary data.</text>
</comment>
<dbReference type="EMBL" id="QUTA01013294">
    <property type="protein sequence ID" value="RHX96613.1"/>
    <property type="molecule type" value="Genomic_DNA"/>
</dbReference>
<organism evidence="1 2">
    <name type="scientific">Aphanomyces astaci</name>
    <name type="common">Crayfish plague agent</name>
    <dbReference type="NCBI Taxonomy" id="112090"/>
    <lineage>
        <taxon>Eukaryota</taxon>
        <taxon>Sar</taxon>
        <taxon>Stramenopiles</taxon>
        <taxon>Oomycota</taxon>
        <taxon>Saprolegniomycetes</taxon>
        <taxon>Saprolegniales</taxon>
        <taxon>Verrucalvaceae</taxon>
        <taxon>Aphanomyces</taxon>
    </lineage>
</organism>
<gene>
    <name evidence="1" type="ORF">DYB25_013351</name>
</gene>
<evidence type="ECO:0000313" key="1">
    <source>
        <dbReference type="EMBL" id="RHX96613.1"/>
    </source>
</evidence>
<evidence type="ECO:0008006" key="3">
    <source>
        <dbReference type="Google" id="ProtNLM"/>
    </source>
</evidence>
<evidence type="ECO:0000313" key="2">
    <source>
        <dbReference type="Proteomes" id="UP000266239"/>
    </source>
</evidence>
<accession>A0A396ZR55</accession>
<dbReference type="VEuPathDB" id="FungiDB:H257_05409"/>
<dbReference type="Proteomes" id="UP000266239">
    <property type="component" value="Unassembled WGS sequence"/>
</dbReference>
<proteinExistence type="predicted"/>
<reference evidence="1 2" key="1">
    <citation type="submission" date="2018-08" db="EMBL/GenBank/DDBJ databases">
        <title>Aphanomyces genome sequencing and annotation.</title>
        <authorList>
            <person name="Minardi D."/>
            <person name="Oidtmann B."/>
            <person name="Van Der Giezen M."/>
            <person name="Studholme D.J."/>
        </authorList>
    </citation>
    <scope>NUCLEOTIDE SEQUENCE [LARGE SCALE GENOMIC DNA]</scope>
    <source>
        <strain evidence="1 2">Yx</strain>
    </source>
</reference>
<name>A0A396ZR55_APHAT</name>
<sequence>SYTSGLALGPGCAAATSCGPFRWHPSADVKVSNQIATIMGVFVQVPTYPPCHSTRHAIGTILMFPDVISPSSQRVFTHIFIPEFAMSNTSHDDNPPHSIVPSDDQLITTLLGTYDATFDRNMRWVAQGWGDPAVGLNYVSGEVVMPETGNYVMVITSGNPALLLCATFLKNDRQNQEEKFTMDVTLGKPICMTLEKGTRLRLAKTKENTAKGASCTTKLVLYRHGSNAASA</sequence>
<feature type="non-terminal residue" evidence="1">
    <location>
        <position position="1"/>
    </location>
</feature>
<protein>
    <recommendedName>
        <fullName evidence="3">C1q domain-containing protein</fullName>
    </recommendedName>
</protein>